<comment type="caution">
    <text evidence="5">The sequence shown here is derived from an EMBL/GenBank/DDBJ whole genome shotgun (WGS) entry which is preliminary data.</text>
</comment>
<evidence type="ECO:0000259" key="3">
    <source>
        <dbReference type="Pfam" id="PF02771"/>
    </source>
</evidence>
<name>A0A5C6K2W3_9ACTN</name>
<reference evidence="5" key="1">
    <citation type="journal article" date="2019" name="Microbiol. Resour. Announc.">
        <title>Draft Genomic Sequences of Streptomyces misionensis and Streptomyces albidoflavus, bacteria applied for phytopathogen biocontrol.</title>
        <authorList>
            <person name="Pylro V."/>
            <person name="Dias A."/>
            <person name="Andreote F."/>
            <person name="Varani A."/>
            <person name="Andreote C."/>
            <person name="Bernardo E."/>
            <person name="Martins T."/>
        </authorList>
    </citation>
    <scope>NUCLEOTIDE SEQUENCE [LARGE SCALE GENOMIC DNA]</scope>
    <source>
        <strain evidence="5">66</strain>
    </source>
</reference>
<dbReference type="InterPro" id="IPR046373">
    <property type="entry name" value="Acyl-CoA_Oxase/DH_mid-dom_sf"/>
</dbReference>
<evidence type="ECO:0000313" key="5">
    <source>
        <dbReference type="EMBL" id="TWV57412.1"/>
    </source>
</evidence>
<dbReference type="AlphaFoldDB" id="A0A5C6K2W3"/>
<evidence type="ECO:0000256" key="2">
    <source>
        <dbReference type="ARBA" id="ARBA00049661"/>
    </source>
</evidence>
<dbReference type="SUPFAM" id="SSF56645">
    <property type="entry name" value="Acyl-CoA dehydrogenase NM domain-like"/>
    <property type="match status" value="1"/>
</dbReference>
<feature type="domain" description="Acyl-CoA dehydrogenase C-terminal" evidence="4">
    <location>
        <begin position="238"/>
        <end position="362"/>
    </location>
</feature>
<proteinExistence type="inferred from homology"/>
<dbReference type="InterPro" id="IPR037069">
    <property type="entry name" value="AcylCoA_DH/ox_N_sf"/>
</dbReference>
<dbReference type="InterPro" id="IPR036250">
    <property type="entry name" value="AcylCo_DH-like_C"/>
</dbReference>
<keyword evidence="6" id="KW-1185">Reference proteome</keyword>
<keyword evidence="1" id="KW-0560">Oxidoreductase</keyword>
<dbReference type="RefSeq" id="WP_146463422.1">
    <property type="nucleotide sequence ID" value="NZ_VOGW01000013.1"/>
</dbReference>
<dbReference type="GO" id="GO:0005737">
    <property type="term" value="C:cytoplasm"/>
    <property type="evidence" value="ECO:0007669"/>
    <property type="project" value="TreeGrafter"/>
</dbReference>
<dbReference type="GO" id="GO:0016712">
    <property type="term" value="F:oxidoreductase activity, acting on paired donors, with incorporation or reduction of molecular oxygen, reduced flavin or flavoprotein as one donor, and incorporation of one atom of oxygen"/>
    <property type="evidence" value="ECO:0007669"/>
    <property type="project" value="TreeGrafter"/>
</dbReference>
<evidence type="ECO:0000313" key="6">
    <source>
        <dbReference type="Proteomes" id="UP000320481"/>
    </source>
</evidence>
<protein>
    <submittedName>
        <fullName evidence="5">Hydrolase</fullName>
    </submittedName>
</protein>
<dbReference type="PANTHER" id="PTHR48083:SF19">
    <property type="entry name" value="FLAVIN-DEPENDENT MONOOXYGENASE, OXYGENASE SUBUNIT HSAA"/>
    <property type="match status" value="1"/>
</dbReference>
<dbReference type="Pfam" id="PF02771">
    <property type="entry name" value="Acyl-CoA_dh_N"/>
    <property type="match status" value="1"/>
</dbReference>
<accession>A0A5C6K2W3</accession>
<dbReference type="PANTHER" id="PTHR48083">
    <property type="entry name" value="MEDIUM-CHAIN SPECIFIC ACYL-COA DEHYDROGENASE, MITOCHONDRIAL-RELATED"/>
    <property type="match status" value="1"/>
</dbReference>
<dbReference type="InterPro" id="IPR050741">
    <property type="entry name" value="Acyl-CoA_dehydrogenase"/>
</dbReference>
<dbReference type="GO" id="GO:0050660">
    <property type="term" value="F:flavin adenine dinucleotide binding"/>
    <property type="evidence" value="ECO:0007669"/>
    <property type="project" value="InterPro"/>
</dbReference>
<dbReference type="Proteomes" id="UP000320481">
    <property type="component" value="Unassembled WGS sequence"/>
</dbReference>
<dbReference type="Pfam" id="PF08028">
    <property type="entry name" value="Acyl-CoA_dh_2"/>
    <property type="match status" value="1"/>
</dbReference>
<dbReference type="SUPFAM" id="SSF47203">
    <property type="entry name" value="Acyl-CoA dehydrogenase C-terminal domain-like"/>
    <property type="match status" value="1"/>
</dbReference>
<gene>
    <name evidence="5" type="ORF">FRZ03_02145</name>
</gene>
<sequence length="382" mass="40687">MLGHHLPVAGPAEQEIRRVAALAAERAPQADERRKLSQEVAHALCRAGFARHFVPRRHGGAGGSFGALLPALIDVGRGCASAGWCGLIVASSGRIGAYLPEPARHELWREGPDTPLATALAPAGTAVPADGGWRLSGTWDFVSAVDHAEWALLCTPLPGPDSAPEPHFCALPRQDYSIRDTWHTTGMRGTGSNTVVVRDALVPAHRTFPQRRLLTGTGPCAEGDGYDVPLLAAMPPLFAAPVLGAGYAALDAWTQLMRRKNTPGGPIWSSESAQATLVRAAAGLEAARSVLQDCCRTADARPAPNQAGALRNARGAAMAAELVLRTVDDLFRAGGTAAQTRSNPLQRVWRDVHAATQHNVLRFQWSSRQLAERVWENGEPVE</sequence>
<dbReference type="InterPro" id="IPR013786">
    <property type="entry name" value="AcylCoA_DH/ox_N"/>
</dbReference>
<evidence type="ECO:0000256" key="1">
    <source>
        <dbReference type="ARBA" id="ARBA00023002"/>
    </source>
</evidence>
<dbReference type="Gene3D" id="1.20.140.10">
    <property type="entry name" value="Butyryl-CoA Dehydrogenase, subunit A, domain 3"/>
    <property type="match status" value="1"/>
</dbReference>
<dbReference type="EMBL" id="VOGW01000013">
    <property type="protein sequence ID" value="TWV57412.1"/>
    <property type="molecule type" value="Genomic_DNA"/>
</dbReference>
<feature type="domain" description="Acyl-CoA dehydrogenase/oxidase N-terminal" evidence="3">
    <location>
        <begin position="19"/>
        <end position="84"/>
    </location>
</feature>
<dbReference type="GO" id="GO:0016787">
    <property type="term" value="F:hydrolase activity"/>
    <property type="evidence" value="ECO:0007669"/>
    <property type="project" value="UniProtKB-KW"/>
</dbReference>
<evidence type="ECO:0000259" key="4">
    <source>
        <dbReference type="Pfam" id="PF08028"/>
    </source>
</evidence>
<dbReference type="PIRSF" id="PIRSF016578">
    <property type="entry name" value="HsaA"/>
    <property type="match status" value="1"/>
</dbReference>
<dbReference type="Gene3D" id="1.10.540.10">
    <property type="entry name" value="Acyl-CoA dehydrogenase/oxidase, N-terminal domain"/>
    <property type="match status" value="1"/>
</dbReference>
<dbReference type="Gene3D" id="2.40.110.10">
    <property type="entry name" value="Butyryl-CoA Dehydrogenase, subunit A, domain 2"/>
    <property type="match status" value="1"/>
</dbReference>
<keyword evidence="5" id="KW-0378">Hydrolase</keyword>
<dbReference type="InterPro" id="IPR009100">
    <property type="entry name" value="AcylCoA_DH/oxidase_NM_dom_sf"/>
</dbReference>
<comment type="similarity">
    <text evidence="2">Belongs to the HpaH/HsaA monooxygenase family.</text>
</comment>
<dbReference type="GO" id="GO:0003995">
    <property type="term" value="F:acyl-CoA dehydrogenase activity"/>
    <property type="evidence" value="ECO:0007669"/>
    <property type="project" value="TreeGrafter"/>
</dbReference>
<organism evidence="5 6">
    <name type="scientific">Streptomyces misionensis</name>
    <dbReference type="NCBI Taxonomy" id="67331"/>
    <lineage>
        <taxon>Bacteria</taxon>
        <taxon>Bacillati</taxon>
        <taxon>Actinomycetota</taxon>
        <taxon>Actinomycetes</taxon>
        <taxon>Kitasatosporales</taxon>
        <taxon>Streptomycetaceae</taxon>
        <taxon>Streptomyces</taxon>
    </lineage>
</organism>
<dbReference type="InterPro" id="IPR013107">
    <property type="entry name" value="Acyl-CoA_DH_C"/>
</dbReference>
<dbReference type="GO" id="GO:0033539">
    <property type="term" value="P:fatty acid beta-oxidation using acyl-CoA dehydrogenase"/>
    <property type="evidence" value="ECO:0007669"/>
    <property type="project" value="TreeGrafter"/>
</dbReference>